<sequence length="544" mass="61159">MLQRLLNSVQASSAVQAKETVLRPGQVVQGTIMEKLPGDMAVVQINNTKMLAKIEAPLEENGRYVLQVKQSENGQLVLKVMQPGNTLSMDERVSLLLKQVGVSGTLEMKQLATMLLNNNIPLTQAKLQQLANVLAKMPLGEEELQAIRLLIQKDLPLTETTIKSVTTYEKNPSLQQGITNVLSALMNEEELPKAAGQLKEFLTTTYQGKQQDALIRLLTEGIVGKENRVVESLLQKMNISNTKVPVEQVNVSNGTLPMAEVSRNEQVKNMTPEQFISFVKELPSKQEQVHQLLSYFSKDTLPSTAVQQFAMLSEKMPQLTKQEQQVLTKVMNDVFAMPAGKELASHMKMVIESLGLEWEQSLTGRQQKQEHMNTLKPLLLQTLEEPLTSQTKSQIEVLVHRITGQQLLSQETVGPMLHVVTHIPMTMAGVLRDVQIEWSGKETKDGQIDTDFCRIFFYLQLEALQDTGIDVHIQNRIVQITVLNNTDGLERIIPMYQESLRQHLQGLNYELSAIKVRPFGEEKVERIQGQSYYSKTYSGVDLHV</sequence>
<dbReference type="AlphaFoldDB" id="A0A917EN88"/>
<dbReference type="EMBL" id="BMFK01000001">
    <property type="protein sequence ID" value="GGE65731.1"/>
    <property type="molecule type" value="Genomic_DNA"/>
</dbReference>
<evidence type="ECO:0008006" key="3">
    <source>
        <dbReference type="Google" id="ProtNLM"/>
    </source>
</evidence>
<organism evidence="1 2">
    <name type="scientific">Priestia taiwanensis</name>
    <dbReference type="NCBI Taxonomy" id="1347902"/>
    <lineage>
        <taxon>Bacteria</taxon>
        <taxon>Bacillati</taxon>
        <taxon>Bacillota</taxon>
        <taxon>Bacilli</taxon>
        <taxon>Bacillales</taxon>
        <taxon>Bacillaceae</taxon>
        <taxon>Priestia</taxon>
    </lineage>
</organism>
<dbReference type="Proteomes" id="UP000605259">
    <property type="component" value="Unassembled WGS sequence"/>
</dbReference>
<dbReference type="RefSeq" id="WP_188387730.1">
    <property type="nucleotide sequence ID" value="NZ_BMFK01000001.1"/>
</dbReference>
<reference evidence="1" key="2">
    <citation type="submission" date="2020-09" db="EMBL/GenBank/DDBJ databases">
        <authorList>
            <person name="Sun Q."/>
            <person name="Zhou Y."/>
        </authorList>
    </citation>
    <scope>NUCLEOTIDE SEQUENCE</scope>
    <source>
        <strain evidence="1">CGMCC 1.12698</strain>
    </source>
</reference>
<gene>
    <name evidence="1" type="ORF">GCM10007140_14820</name>
</gene>
<evidence type="ECO:0000313" key="2">
    <source>
        <dbReference type="Proteomes" id="UP000605259"/>
    </source>
</evidence>
<name>A0A917EN88_9BACI</name>
<proteinExistence type="predicted"/>
<evidence type="ECO:0000313" key="1">
    <source>
        <dbReference type="EMBL" id="GGE65731.1"/>
    </source>
</evidence>
<comment type="caution">
    <text evidence="1">The sequence shown here is derived from an EMBL/GenBank/DDBJ whole genome shotgun (WGS) entry which is preliminary data.</text>
</comment>
<accession>A0A917EN88</accession>
<reference evidence="1" key="1">
    <citation type="journal article" date="2014" name="Int. J. Syst. Evol. Microbiol.">
        <title>Complete genome sequence of Corynebacterium casei LMG S-19264T (=DSM 44701T), isolated from a smear-ripened cheese.</title>
        <authorList>
            <consortium name="US DOE Joint Genome Institute (JGI-PGF)"/>
            <person name="Walter F."/>
            <person name="Albersmeier A."/>
            <person name="Kalinowski J."/>
            <person name="Ruckert C."/>
        </authorList>
    </citation>
    <scope>NUCLEOTIDE SEQUENCE</scope>
    <source>
        <strain evidence="1">CGMCC 1.12698</strain>
    </source>
</reference>
<protein>
    <recommendedName>
        <fullName evidence="3">Flagellar hook-length control protein FliK</fullName>
    </recommendedName>
</protein>
<keyword evidence="2" id="KW-1185">Reference proteome</keyword>